<accession>A0ABT7KW16</accession>
<dbReference type="InterPro" id="IPR034660">
    <property type="entry name" value="DinB/YfiT-like"/>
</dbReference>
<name>A0ABT7KW16_9BACI</name>
<evidence type="ECO:0000313" key="2">
    <source>
        <dbReference type="Proteomes" id="UP001229716"/>
    </source>
</evidence>
<dbReference type="Gene3D" id="1.20.120.450">
    <property type="entry name" value="dinb family like domain"/>
    <property type="match status" value="1"/>
</dbReference>
<dbReference type="Proteomes" id="UP001229716">
    <property type="component" value="Unassembled WGS sequence"/>
</dbReference>
<evidence type="ECO:0000313" key="1">
    <source>
        <dbReference type="EMBL" id="MDL2418345.1"/>
    </source>
</evidence>
<keyword evidence="2" id="KW-1185">Reference proteome</keyword>
<protein>
    <submittedName>
        <fullName evidence="1">DUF1572 domain-containing protein</fullName>
    </submittedName>
</protein>
<proteinExistence type="predicted"/>
<sequence>MDIGREYVQCAISNFEATKKQGERVLSQLTHEQIEWSSHEATNSIAIIIKHLHGNMRSRWTDFLSSDGEKIDRNRDAEFEGGYSSKKEVLAAWNEGWEYVFKTMNVLTPEQVLQTVYIRGEAHTVMQAIERQISHYALHIGQMIYIGKMLKENEWECLSIPRGQSASYVEKNVQHNNRKETDMKLEIRK</sequence>
<organism evidence="1 2">
    <name type="scientific">Bacillus shihchuchen</name>
    <dbReference type="NCBI Taxonomy" id="3036942"/>
    <lineage>
        <taxon>Bacteria</taxon>
        <taxon>Bacillati</taxon>
        <taxon>Bacillota</taxon>
        <taxon>Bacilli</taxon>
        <taxon>Bacillales</taxon>
        <taxon>Bacillaceae</taxon>
        <taxon>Bacillus</taxon>
        <taxon>Bacillus cereus group</taxon>
    </lineage>
</organism>
<dbReference type="EMBL" id="JASWHZ010000001">
    <property type="protein sequence ID" value="MDL2418345.1"/>
    <property type="molecule type" value="Genomic_DNA"/>
</dbReference>
<dbReference type="InterPro" id="IPR011466">
    <property type="entry name" value="DUF1572"/>
</dbReference>
<comment type="caution">
    <text evidence="1">The sequence shown here is derived from an EMBL/GenBank/DDBJ whole genome shotgun (WGS) entry which is preliminary data.</text>
</comment>
<dbReference type="Pfam" id="PF07609">
    <property type="entry name" value="DUF1572"/>
    <property type="match status" value="1"/>
</dbReference>
<reference evidence="1 2" key="1">
    <citation type="journal article" date="2023" name="Int. J. Mol. Sci.">
        <title>Pathogenicity and Genomic Characterization of a Novel Genospecies, Bacillus shihchuchen, of the Bacillus cereus Group Isolated from Chinese Softshell Turtle (Pelodiscus sinensis).</title>
        <authorList>
            <person name="Cheng L.W."/>
            <person name="Byadgi O.V."/>
            <person name="Tsai C.E."/>
            <person name="Wang P.C."/>
            <person name="Chen S.C."/>
        </authorList>
    </citation>
    <scope>NUCLEOTIDE SEQUENCE [LARGE SCALE GENOMIC DNA]</scope>
    <source>
        <strain evidence="1 2">QF108-045</strain>
    </source>
</reference>
<gene>
    <name evidence="1" type="ORF">P6F46_16770</name>
</gene>
<dbReference type="SUPFAM" id="SSF109854">
    <property type="entry name" value="DinB/YfiT-like putative metalloenzymes"/>
    <property type="match status" value="1"/>
</dbReference>